<dbReference type="Pfam" id="PF05193">
    <property type="entry name" value="Peptidase_M16_C"/>
    <property type="match status" value="1"/>
</dbReference>
<feature type="domain" description="Peptidase M16 C-terminal" evidence="1">
    <location>
        <begin position="117"/>
        <end position="293"/>
    </location>
</feature>
<dbReference type="Gene3D" id="3.30.830.10">
    <property type="entry name" value="Metalloenzyme, LuxS/M16 peptidase-like"/>
    <property type="match status" value="2"/>
</dbReference>
<dbReference type="SUPFAM" id="SSF63411">
    <property type="entry name" value="LuxS/MPP-like metallohydrolase"/>
    <property type="match status" value="2"/>
</dbReference>
<evidence type="ECO:0000313" key="2">
    <source>
        <dbReference type="EMBL" id="GFR77388.1"/>
    </source>
</evidence>
<sequence>MAQLLSVLLEQRPMNFQGVNIREKLSGIGASYNIKNDGIEINCSSEHTEDVVTMLSVYYKIFGFSESFSGSRSILGKQMEIDTLSLERLHQRVSRALLYGGKHPYGEIGTLSSLDSLNISEVAHFYKKTIYPNGTKLFVIGDVYGKTIKKQLGAISKEWRRVLVEKKFNLPVKKNDTLHFSIIDSYYKNYTLIRFQKKVPVVKQKKDYLSLELLSRLLAKDNKGFLFEALKEENKDLFSIQSSFEADNYEQAFVIDMKIANSQVENSVQSILEKIKDIRTKGISDNDLIDVKQYFFNSFIFSAYFDTEKFTNMYLKLDIGKEEKQTYFKGLLDEINAITKNHIDMALEKYLDPNRLNIVMTGDAKVLNVAFSKVVFDNDTIPIRYYDKYAHLVENPTSVRPIPEGVTIETIMNNYINAVGGKANLMAVKTMHTFAETTVRGKKLTLDTKISGNAKYKIDFKINGRLLNFQLINNNKGYIIKQPLSAGGYMVEPAVRKELKGEQIGNIKQGSEMFYELFYKEREYKIQHVETIENKDYYVVRISDVKKAYYDVNTGLKYKEEMKEVEKKDTKLSVKYYDNYKDVNGVKVPFSILQHFGSNTLRFDVKQVEINQNVLEEDFEILDF</sequence>
<evidence type="ECO:0000313" key="3">
    <source>
        <dbReference type="Proteomes" id="UP000762676"/>
    </source>
</evidence>
<organism evidence="2 3">
    <name type="scientific">Elysia marginata</name>
    <dbReference type="NCBI Taxonomy" id="1093978"/>
    <lineage>
        <taxon>Eukaryota</taxon>
        <taxon>Metazoa</taxon>
        <taxon>Spiralia</taxon>
        <taxon>Lophotrochozoa</taxon>
        <taxon>Mollusca</taxon>
        <taxon>Gastropoda</taxon>
        <taxon>Heterobranchia</taxon>
        <taxon>Euthyneura</taxon>
        <taxon>Panpulmonata</taxon>
        <taxon>Sacoglossa</taxon>
        <taxon>Placobranchoidea</taxon>
        <taxon>Plakobranchidae</taxon>
        <taxon>Elysia</taxon>
    </lineage>
</organism>
<dbReference type="EMBL" id="BMAT01004631">
    <property type="protein sequence ID" value="GFR77388.1"/>
    <property type="molecule type" value="Genomic_DNA"/>
</dbReference>
<dbReference type="Proteomes" id="UP000762676">
    <property type="component" value="Unassembled WGS sequence"/>
</dbReference>
<evidence type="ECO:0000259" key="1">
    <source>
        <dbReference type="Pfam" id="PF05193"/>
    </source>
</evidence>
<gene>
    <name evidence="2" type="ORF">ElyMa_002237300</name>
</gene>
<dbReference type="GO" id="GO:0046872">
    <property type="term" value="F:metal ion binding"/>
    <property type="evidence" value="ECO:0007669"/>
    <property type="project" value="InterPro"/>
</dbReference>
<dbReference type="InterPro" id="IPR011249">
    <property type="entry name" value="Metalloenz_LuxS/M16"/>
</dbReference>
<dbReference type="InterPro" id="IPR007863">
    <property type="entry name" value="Peptidase_M16_C"/>
</dbReference>
<accession>A0AAV4FXF6</accession>
<protein>
    <submittedName>
        <fullName evidence="2">Peptidase M16</fullName>
    </submittedName>
</protein>
<keyword evidence="3" id="KW-1185">Reference proteome</keyword>
<name>A0AAV4FXF6_9GAST</name>
<comment type="caution">
    <text evidence="2">The sequence shown here is derived from an EMBL/GenBank/DDBJ whole genome shotgun (WGS) entry which is preliminary data.</text>
</comment>
<reference evidence="2 3" key="1">
    <citation type="journal article" date="2021" name="Elife">
        <title>Chloroplast acquisition without the gene transfer in kleptoplastic sea slugs, Plakobranchus ocellatus.</title>
        <authorList>
            <person name="Maeda T."/>
            <person name="Takahashi S."/>
            <person name="Yoshida T."/>
            <person name="Shimamura S."/>
            <person name="Takaki Y."/>
            <person name="Nagai Y."/>
            <person name="Toyoda A."/>
            <person name="Suzuki Y."/>
            <person name="Arimoto A."/>
            <person name="Ishii H."/>
            <person name="Satoh N."/>
            <person name="Nishiyama T."/>
            <person name="Hasebe M."/>
            <person name="Maruyama T."/>
            <person name="Minagawa J."/>
            <person name="Obokata J."/>
            <person name="Shigenobu S."/>
        </authorList>
    </citation>
    <scope>NUCLEOTIDE SEQUENCE [LARGE SCALE GENOMIC DNA]</scope>
</reference>
<proteinExistence type="predicted"/>
<dbReference type="AlphaFoldDB" id="A0AAV4FXF6"/>